<dbReference type="PANTHER" id="PTHR10887">
    <property type="entry name" value="DNA2/NAM7 HELICASE FAMILY"/>
    <property type="match status" value="1"/>
</dbReference>
<name>A0AA88UD99_9ASTE</name>
<feature type="domain" description="DNA2/NAM7 helicase-like C-terminal" evidence="6">
    <location>
        <begin position="576"/>
        <end position="736"/>
    </location>
</feature>
<keyword evidence="9" id="KW-1185">Reference proteome</keyword>
<dbReference type="GO" id="GO:0005694">
    <property type="term" value="C:chromosome"/>
    <property type="evidence" value="ECO:0007669"/>
    <property type="project" value="UniProtKB-ARBA"/>
</dbReference>
<feature type="non-terminal residue" evidence="8">
    <location>
        <position position="891"/>
    </location>
</feature>
<dbReference type="InterPro" id="IPR041677">
    <property type="entry name" value="DNA2/NAM7_AAA_11"/>
</dbReference>
<dbReference type="InterPro" id="IPR027417">
    <property type="entry name" value="P-loop_NTPase"/>
</dbReference>
<evidence type="ECO:0000259" key="5">
    <source>
        <dbReference type="Pfam" id="PF13086"/>
    </source>
</evidence>
<keyword evidence="4" id="KW-0067">ATP-binding</keyword>
<dbReference type="InterPro" id="IPR047187">
    <property type="entry name" value="SF1_C_Upf1"/>
</dbReference>
<evidence type="ECO:0000256" key="1">
    <source>
        <dbReference type="ARBA" id="ARBA00022741"/>
    </source>
</evidence>
<keyword evidence="2" id="KW-0378">Hydrolase</keyword>
<dbReference type="AlphaFoldDB" id="A0AA88UD99"/>
<evidence type="ECO:0000256" key="3">
    <source>
        <dbReference type="ARBA" id="ARBA00022806"/>
    </source>
</evidence>
<proteinExistence type="predicted"/>
<dbReference type="InterPro" id="IPR045529">
    <property type="entry name" value="DUF6469"/>
</dbReference>
<dbReference type="EMBL" id="JAVXUO010001672">
    <property type="protein sequence ID" value="KAK2980145.1"/>
    <property type="molecule type" value="Genomic_DNA"/>
</dbReference>
<reference evidence="8" key="1">
    <citation type="submission" date="2022-12" db="EMBL/GenBank/DDBJ databases">
        <title>Draft genome assemblies for two species of Escallonia (Escalloniales).</title>
        <authorList>
            <person name="Chanderbali A."/>
            <person name="Dervinis C."/>
            <person name="Anghel I."/>
            <person name="Soltis D."/>
            <person name="Soltis P."/>
            <person name="Zapata F."/>
        </authorList>
    </citation>
    <scope>NUCLEOTIDE SEQUENCE</scope>
    <source>
        <strain evidence="8">UCBG92.1500</strain>
        <tissue evidence="8">Leaf</tissue>
    </source>
</reference>
<evidence type="ECO:0000313" key="8">
    <source>
        <dbReference type="EMBL" id="KAK2980145.1"/>
    </source>
</evidence>
<dbReference type="Pfam" id="PF13087">
    <property type="entry name" value="AAA_12"/>
    <property type="match status" value="1"/>
</dbReference>
<dbReference type="GO" id="GO:0004386">
    <property type="term" value="F:helicase activity"/>
    <property type="evidence" value="ECO:0007669"/>
    <property type="project" value="UniProtKB-KW"/>
</dbReference>
<dbReference type="GO" id="GO:0005524">
    <property type="term" value="F:ATP binding"/>
    <property type="evidence" value="ECO:0007669"/>
    <property type="project" value="UniProtKB-KW"/>
</dbReference>
<dbReference type="PANTHER" id="PTHR10887:SF515">
    <property type="entry name" value="P-LOOP CONTAINING NUCLEOSIDE TRIPHOSPHATE HYDROLASES SUPERFAMILY PROTEIN"/>
    <property type="match status" value="1"/>
</dbReference>
<dbReference type="GO" id="GO:0016787">
    <property type="term" value="F:hydrolase activity"/>
    <property type="evidence" value="ECO:0007669"/>
    <property type="project" value="UniProtKB-KW"/>
</dbReference>
<dbReference type="FunFam" id="3.40.50.300:FF:000326">
    <property type="entry name" value="P-loop containing nucleoside triphosphate hydrolase"/>
    <property type="match status" value="1"/>
</dbReference>
<accession>A0AA88UD99</accession>
<comment type="caution">
    <text evidence="8">The sequence shown here is derived from an EMBL/GenBank/DDBJ whole genome shotgun (WGS) entry which is preliminary data.</text>
</comment>
<evidence type="ECO:0000313" key="9">
    <source>
        <dbReference type="Proteomes" id="UP001187471"/>
    </source>
</evidence>
<dbReference type="Gene3D" id="3.40.50.300">
    <property type="entry name" value="P-loop containing nucleotide triphosphate hydrolases"/>
    <property type="match status" value="2"/>
</dbReference>
<keyword evidence="3" id="KW-0347">Helicase</keyword>
<organism evidence="8 9">
    <name type="scientific">Escallonia rubra</name>
    <dbReference type="NCBI Taxonomy" id="112253"/>
    <lineage>
        <taxon>Eukaryota</taxon>
        <taxon>Viridiplantae</taxon>
        <taxon>Streptophyta</taxon>
        <taxon>Embryophyta</taxon>
        <taxon>Tracheophyta</taxon>
        <taxon>Spermatophyta</taxon>
        <taxon>Magnoliopsida</taxon>
        <taxon>eudicotyledons</taxon>
        <taxon>Gunneridae</taxon>
        <taxon>Pentapetalae</taxon>
        <taxon>asterids</taxon>
        <taxon>campanulids</taxon>
        <taxon>Escalloniales</taxon>
        <taxon>Escalloniaceae</taxon>
        <taxon>Escallonia</taxon>
    </lineage>
</organism>
<evidence type="ECO:0000259" key="6">
    <source>
        <dbReference type="Pfam" id="PF13087"/>
    </source>
</evidence>
<feature type="domain" description="DUF6469" evidence="7">
    <location>
        <begin position="26"/>
        <end position="152"/>
    </location>
</feature>
<evidence type="ECO:0000256" key="4">
    <source>
        <dbReference type="ARBA" id="ARBA00022840"/>
    </source>
</evidence>
<keyword evidence="1" id="KW-0547">Nucleotide-binding</keyword>
<evidence type="ECO:0000259" key="7">
    <source>
        <dbReference type="Pfam" id="PF20073"/>
    </source>
</evidence>
<dbReference type="SUPFAM" id="SSF52540">
    <property type="entry name" value="P-loop containing nucleoside triphosphate hydrolases"/>
    <property type="match status" value="1"/>
</dbReference>
<dbReference type="CDD" id="cd18808">
    <property type="entry name" value="SF1_C_Upf1"/>
    <property type="match status" value="1"/>
</dbReference>
<dbReference type="Pfam" id="PF13086">
    <property type="entry name" value="AAA_11"/>
    <property type="match status" value="1"/>
</dbReference>
<gene>
    <name evidence="8" type="ORF">RJ640_021765</name>
</gene>
<dbReference type="Pfam" id="PF20073">
    <property type="entry name" value="DUF6469"/>
    <property type="match status" value="1"/>
</dbReference>
<evidence type="ECO:0000256" key="2">
    <source>
        <dbReference type="ARBA" id="ARBA00022801"/>
    </source>
</evidence>
<sequence>MAFIYPLLEDIRAELSTKIATISNAPFARVIALQKSQAYKTSSLYDVEVDKWTNNDRRHGKEPYRPIPGDIFLITDAKPESMSDLQRLGGAMSFGYNTKVSGDGEGSTRTGTLLTVKVSEELDMKDRPQKLISVVFLINITTNNRIWNAMHSCGYSKIIKEVICANSVVRHSIHDIQVQAKCDLCPQERNEILAEDSNLKPNLNESQLEAVVSSICNIKCNHRSCMELIWGPPGTGKTRTVSMLLFSVLRLKFRTLTCAPTNVAITEVASRVLKLVKESYQTQFPNYASFCCLGDILLFGNVDQIAFNVEEIHLDYRVKMLVECFGPVTGWKHCFTSMIEFLNGVVSQYQMFCRNQLMYEEQKIAEFEASKLQSKSFLEFVRDCYRTAASALKRCVSLLCTHLPKRIILEHNFQRMVSLLALLDSFETLLFRDRLTSEELKDVFTNQWVVETPAHVLPEKSTLAYIRSECLRVLTTLFRSLDGLNLPSVTNKSSIVEFCFQAASSIFCTASSSYKLRSIAMEPIRLLVIDEAAQLKDCESIVPLQLPRIKHAILIGDECQLPAMISSTVSDEAGFGRSLFERLSLLGHSKHLLSMQYRMHPSVSCFPNAKFYQNRITDAPLVKNKSYETRYLSGPMYGPFSFINISGGKEVRDDGNSLKNFVEIAVVLKLLQLLYKGKISIGVISPYSAQVSAIQHKLGQKYENHGSFRVKVGTVDGFQGVEEDIIIISTVLYSDNFRKSFSRLKSVETKNLCLLLLSKISSGWRPKSNVGISSESSSNILRKFKVGELYIVCSVDIVKESWFIQALKVWDILPLQDIPKLVKRLDNIFRMYTEDYLSRCAVKLHGGNLEVPMRWAPSSHIVQYKSLSNSGNVEPIDDGAVDGKSYVENSK</sequence>
<protein>
    <submittedName>
        <fullName evidence="8">Uncharacterized protein</fullName>
    </submittedName>
</protein>
<dbReference type="Proteomes" id="UP001187471">
    <property type="component" value="Unassembled WGS sequence"/>
</dbReference>
<dbReference type="InterPro" id="IPR041679">
    <property type="entry name" value="DNA2/NAM7-like_C"/>
</dbReference>
<feature type="domain" description="DNA2/NAM7 helicase helicase" evidence="5">
    <location>
        <begin position="202"/>
        <end position="567"/>
    </location>
</feature>
<dbReference type="InterPro" id="IPR045055">
    <property type="entry name" value="DNA2/NAM7-like"/>
</dbReference>